<dbReference type="eggNOG" id="arCOG02105">
    <property type="taxonomic scope" value="Archaea"/>
</dbReference>
<evidence type="ECO:0000313" key="3">
    <source>
        <dbReference type="Proteomes" id="UP000017840"/>
    </source>
</evidence>
<organism evidence="2 3">
    <name type="scientific">Candidatus Halobonum tyrrellensis G22</name>
    <dbReference type="NCBI Taxonomy" id="1324957"/>
    <lineage>
        <taxon>Archaea</taxon>
        <taxon>Methanobacteriati</taxon>
        <taxon>Methanobacteriota</taxon>
        <taxon>Stenosarchaea group</taxon>
        <taxon>Halobacteria</taxon>
        <taxon>Halobacteriales</taxon>
        <taxon>Haloferacaceae</taxon>
        <taxon>Candidatus Halobonum</taxon>
    </lineage>
</organism>
<evidence type="ECO:0000259" key="1">
    <source>
        <dbReference type="Pfam" id="PF18765"/>
    </source>
</evidence>
<keyword evidence="2" id="KW-0808">Transferase</keyword>
<name>V4GN62_9EURY</name>
<dbReference type="NCBIfam" id="NF047752">
    <property type="entry name" value="MntA_antitoxin"/>
    <property type="match status" value="1"/>
</dbReference>
<dbReference type="OrthoDB" id="297141at2157"/>
<dbReference type="InterPro" id="IPR043519">
    <property type="entry name" value="NT_sf"/>
</dbReference>
<comment type="caution">
    <text evidence="2">The sequence shown here is derived from an EMBL/GenBank/DDBJ whole genome shotgun (WGS) entry which is preliminary data.</text>
</comment>
<dbReference type="PANTHER" id="PTHR43852">
    <property type="entry name" value="NUCLEOTIDYLTRANSFERASE"/>
    <property type="match status" value="1"/>
</dbReference>
<keyword evidence="3" id="KW-1185">Reference proteome</keyword>
<dbReference type="Pfam" id="PF18765">
    <property type="entry name" value="Polbeta"/>
    <property type="match status" value="1"/>
</dbReference>
<dbReference type="CDD" id="cd05403">
    <property type="entry name" value="NT_KNTase_like"/>
    <property type="match status" value="1"/>
</dbReference>
<dbReference type="InterPro" id="IPR052930">
    <property type="entry name" value="TA_antitoxin_MntA"/>
</dbReference>
<accession>V4GN62</accession>
<protein>
    <submittedName>
        <fullName evidence="2">Nucleotidyltransferase domain protein</fullName>
    </submittedName>
</protein>
<feature type="domain" description="Polymerase beta nucleotidyltransferase" evidence="1">
    <location>
        <begin position="17"/>
        <end position="111"/>
    </location>
</feature>
<sequence length="145" mass="15800">MSRDERPETRLDDAVREQLERVLAEHPVSFAMLFGSAGRETLSDTSALDLAVEFESLRPTDDGYSQVYLELTAAVDDAVSRSVDVVDIHSMSPAFARAAFDHGVVLVGSDAQRERLERDLAGEASTVADAHERVAAAANRLREGQ</sequence>
<dbReference type="Proteomes" id="UP000017840">
    <property type="component" value="Unassembled WGS sequence"/>
</dbReference>
<proteinExistence type="predicted"/>
<dbReference type="RefSeq" id="WP_023395971.1">
    <property type="nucleotide sequence ID" value="NZ_ASGZ01000070.1"/>
</dbReference>
<dbReference type="EMBL" id="ASGZ01000070">
    <property type="protein sequence ID" value="ESP86806.1"/>
    <property type="molecule type" value="Genomic_DNA"/>
</dbReference>
<dbReference type="Gene3D" id="3.30.460.10">
    <property type="entry name" value="Beta Polymerase, domain 2"/>
    <property type="match status" value="1"/>
</dbReference>
<reference evidence="2 3" key="1">
    <citation type="journal article" date="2013" name="Genome Announc.">
        <title>Draft Genome Sequence of 'Candidatus Halobonum tyrrellensis' Strain G22, Isolated from the Hypersaline Waters of Lake Tyrrell, Australia.</title>
        <authorList>
            <person name="Ugalde J.A."/>
            <person name="Narasingarao P."/>
            <person name="Kuo S."/>
            <person name="Podell S."/>
            <person name="Allen E.E."/>
        </authorList>
    </citation>
    <scope>NUCLEOTIDE SEQUENCE [LARGE SCALE GENOMIC DNA]</scope>
    <source>
        <strain evidence="2 3">G22</strain>
    </source>
</reference>
<dbReference type="PANTHER" id="PTHR43852:SF3">
    <property type="entry name" value="NUCLEOTIDYLTRANSFERASE"/>
    <property type="match status" value="1"/>
</dbReference>
<dbReference type="SUPFAM" id="SSF81301">
    <property type="entry name" value="Nucleotidyltransferase"/>
    <property type="match status" value="1"/>
</dbReference>
<gene>
    <name evidence="2" type="ORF">K933_17022</name>
</gene>
<dbReference type="AlphaFoldDB" id="V4GN62"/>
<dbReference type="InterPro" id="IPR041633">
    <property type="entry name" value="Polbeta"/>
</dbReference>
<dbReference type="GO" id="GO:0016740">
    <property type="term" value="F:transferase activity"/>
    <property type="evidence" value="ECO:0007669"/>
    <property type="project" value="UniProtKB-KW"/>
</dbReference>
<dbReference type="STRING" id="1324957.K933_17022"/>
<evidence type="ECO:0000313" key="2">
    <source>
        <dbReference type="EMBL" id="ESP86806.1"/>
    </source>
</evidence>